<keyword evidence="2" id="KW-1185">Reference proteome</keyword>
<sequence length="130" mass="15173">MDDIFVKRVHPDVPPLPPPPIKKYVLLKQQRFARQEPVKWCFVLSDNEDDDNLFFKPGPRNGEDSCRVAVSRSKLTFKVVGRWSWSWCNADLLPPLSTSTLLLSVHVHIRIAIYPYHHFVTRGFIPKYML</sequence>
<comment type="caution">
    <text evidence="1">The sequence shown here is derived from an EMBL/GenBank/DDBJ whole genome shotgun (WGS) entry which is preliminary data.</text>
</comment>
<evidence type="ECO:0000313" key="2">
    <source>
        <dbReference type="Proteomes" id="UP001175211"/>
    </source>
</evidence>
<evidence type="ECO:0000313" key="1">
    <source>
        <dbReference type="EMBL" id="KAK0437423.1"/>
    </source>
</evidence>
<dbReference type="AlphaFoldDB" id="A0AA39J7E1"/>
<proteinExistence type="predicted"/>
<gene>
    <name evidence="1" type="ORF">EV420DRAFT_1770028</name>
</gene>
<dbReference type="GeneID" id="85364604"/>
<dbReference type="Proteomes" id="UP001175211">
    <property type="component" value="Unassembled WGS sequence"/>
</dbReference>
<protein>
    <submittedName>
        <fullName evidence="1">Uncharacterized protein</fullName>
    </submittedName>
</protein>
<organism evidence="1 2">
    <name type="scientific">Armillaria tabescens</name>
    <name type="common">Ringless honey mushroom</name>
    <name type="synonym">Agaricus tabescens</name>
    <dbReference type="NCBI Taxonomy" id="1929756"/>
    <lineage>
        <taxon>Eukaryota</taxon>
        <taxon>Fungi</taxon>
        <taxon>Dikarya</taxon>
        <taxon>Basidiomycota</taxon>
        <taxon>Agaricomycotina</taxon>
        <taxon>Agaricomycetes</taxon>
        <taxon>Agaricomycetidae</taxon>
        <taxon>Agaricales</taxon>
        <taxon>Marasmiineae</taxon>
        <taxon>Physalacriaceae</taxon>
        <taxon>Desarmillaria</taxon>
    </lineage>
</organism>
<feature type="non-terminal residue" evidence="1">
    <location>
        <position position="130"/>
    </location>
</feature>
<reference evidence="1" key="1">
    <citation type="submission" date="2023-06" db="EMBL/GenBank/DDBJ databases">
        <authorList>
            <consortium name="Lawrence Berkeley National Laboratory"/>
            <person name="Ahrendt S."/>
            <person name="Sahu N."/>
            <person name="Indic B."/>
            <person name="Wong-Bajracharya J."/>
            <person name="Merenyi Z."/>
            <person name="Ke H.-M."/>
            <person name="Monk M."/>
            <person name="Kocsube S."/>
            <person name="Drula E."/>
            <person name="Lipzen A."/>
            <person name="Balint B."/>
            <person name="Henrissat B."/>
            <person name="Andreopoulos B."/>
            <person name="Martin F.M."/>
            <person name="Harder C.B."/>
            <person name="Rigling D."/>
            <person name="Ford K.L."/>
            <person name="Foster G.D."/>
            <person name="Pangilinan J."/>
            <person name="Papanicolaou A."/>
            <person name="Barry K."/>
            <person name="LaButti K."/>
            <person name="Viragh M."/>
            <person name="Koriabine M."/>
            <person name="Yan M."/>
            <person name="Riley R."/>
            <person name="Champramary S."/>
            <person name="Plett K.L."/>
            <person name="Tsai I.J."/>
            <person name="Slot J."/>
            <person name="Sipos G."/>
            <person name="Plett J."/>
            <person name="Nagy L.G."/>
            <person name="Grigoriev I.V."/>
        </authorList>
    </citation>
    <scope>NUCLEOTIDE SEQUENCE</scope>
    <source>
        <strain evidence="1">CCBAS 213</strain>
    </source>
</reference>
<accession>A0AA39J7E1</accession>
<dbReference type="EMBL" id="JAUEPS010000112">
    <property type="protein sequence ID" value="KAK0437423.1"/>
    <property type="molecule type" value="Genomic_DNA"/>
</dbReference>
<dbReference type="RefSeq" id="XP_060322580.1">
    <property type="nucleotide sequence ID" value="XM_060481056.1"/>
</dbReference>
<name>A0AA39J7E1_ARMTA</name>